<dbReference type="InterPro" id="IPR052169">
    <property type="entry name" value="CW_Biosynth-Accessory"/>
</dbReference>
<feature type="signal peptide" evidence="3">
    <location>
        <begin position="1"/>
        <end position="22"/>
    </location>
</feature>
<dbReference type="PROSITE" id="PS51257">
    <property type="entry name" value="PROKAR_LIPOPROTEIN"/>
    <property type="match status" value="1"/>
</dbReference>
<dbReference type="PANTHER" id="PTHR33393:SF13">
    <property type="entry name" value="PGA BIOSYNTHESIS PROTEIN CAPA"/>
    <property type="match status" value="1"/>
</dbReference>
<dbReference type="RefSeq" id="WP_344065678.1">
    <property type="nucleotide sequence ID" value="NZ_BAAAPN010000047.1"/>
</dbReference>
<dbReference type="Gene3D" id="3.60.21.10">
    <property type="match status" value="1"/>
</dbReference>
<accession>A0ABP4WR11</accession>
<evidence type="ECO:0000256" key="1">
    <source>
        <dbReference type="ARBA" id="ARBA00005662"/>
    </source>
</evidence>
<dbReference type="CDD" id="cd07381">
    <property type="entry name" value="MPP_CapA"/>
    <property type="match status" value="1"/>
</dbReference>
<dbReference type="PANTHER" id="PTHR33393">
    <property type="entry name" value="POLYGLUTAMINE SYNTHESIS ACCESSORY PROTEIN RV0574C-RELATED"/>
    <property type="match status" value="1"/>
</dbReference>
<dbReference type="Proteomes" id="UP001501475">
    <property type="component" value="Unassembled WGS sequence"/>
</dbReference>
<gene>
    <name evidence="5" type="ORF">GCM10009810_20450</name>
</gene>
<dbReference type="InterPro" id="IPR029052">
    <property type="entry name" value="Metallo-depent_PP-like"/>
</dbReference>
<comment type="caution">
    <text evidence="5">The sequence shown here is derived from an EMBL/GenBank/DDBJ whole genome shotgun (WGS) entry which is preliminary data.</text>
</comment>
<feature type="domain" description="Capsule synthesis protein CapA" evidence="4">
    <location>
        <begin position="63"/>
        <end position="320"/>
    </location>
</feature>
<dbReference type="Pfam" id="PF09587">
    <property type="entry name" value="PGA_cap"/>
    <property type="match status" value="1"/>
</dbReference>
<dbReference type="InterPro" id="IPR019079">
    <property type="entry name" value="Capsule_synth_CapA"/>
</dbReference>
<protein>
    <submittedName>
        <fullName evidence="5">CapA family protein</fullName>
    </submittedName>
</protein>
<organism evidence="5 6">
    <name type="scientific">Nostocoides vanveenii</name>
    <dbReference type="NCBI Taxonomy" id="330835"/>
    <lineage>
        <taxon>Bacteria</taxon>
        <taxon>Bacillati</taxon>
        <taxon>Actinomycetota</taxon>
        <taxon>Actinomycetes</taxon>
        <taxon>Micrococcales</taxon>
        <taxon>Intrasporangiaceae</taxon>
        <taxon>Nostocoides</taxon>
    </lineage>
</organism>
<feature type="region of interest" description="Disordered" evidence="2">
    <location>
        <begin position="24"/>
        <end position="60"/>
    </location>
</feature>
<dbReference type="SMART" id="SM00854">
    <property type="entry name" value="PGA_cap"/>
    <property type="match status" value="1"/>
</dbReference>
<evidence type="ECO:0000256" key="3">
    <source>
        <dbReference type="SAM" id="SignalP"/>
    </source>
</evidence>
<dbReference type="EMBL" id="BAAAPN010000047">
    <property type="protein sequence ID" value="GAA1760803.1"/>
    <property type="molecule type" value="Genomic_DNA"/>
</dbReference>
<comment type="similarity">
    <text evidence="1">Belongs to the CapA family.</text>
</comment>
<sequence length="400" mass="41391">MGVIHRSALAAAALAVGLAACTGGGSGSGGTAGARTRHTSSGMGSDGPSDTPTPSTPEPVSITIGASGDLLTHVAVRRSAEAYAGRPGHYDFSPMFAKVAPLIKGADLSLCHLETPLTSTDTNLSRPGILVFNTPHELADGAVAAGYKGCDFASNHTWDQGLAGLKDTIGVFTSVGLGYAGPGASAKDPIEVARYDVGGVKVAHLGFTYTIYNNWGPNTDVPPEAPWLADALWPATGAEGIIRDAKQARADGADIVVVSLHWGQEYVAEPTPDQSELAKALLDSPEVDLILGTHVHRVQPCQVINGKYVFYGLGNFLSNQSPQVDASLLPQTQEGMFAQVTITRDADGTVTSSAAYQPTQVNLAGHVIEPATKAGNPTTFDRVTKVLTSLGDCPLTPLTP</sequence>
<dbReference type="SUPFAM" id="SSF56300">
    <property type="entry name" value="Metallo-dependent phosphatases"/>
    <property type="match status" value="1"/>
</dbReference>
<evidence type="ECO:0000259" key="4">
    <source>
        <dbReference type="SMART" id="SM00854"/>
    </source>
</evidence>
<reference evidence="6" key="1">
    <citation type="journal article" date="2019" name="Int. J. Syst. Evol. Microbiol.">
        <title>The Global Catalogue of Microorganisms (GCM) 10K type strain sequencing project: providing services to taxonomists for standard genome sequencing and annotation.</title>
        <authorList>
            <consortium name="The Broad Institute Genomics Platform"/>
            <consortium name="The Broad Institute Genome Sequencing Center for Infectious Disease"/>
            <person name="Wu L."/>
            <person name="Ma J."/>
        </authorList>
    </citation>
    <scope>NUCLEOTIDE SEQUENCE [LARGE SCALE GENOMIC DNA]</scope>
    <source>
        <strain evidence="6">JCM 15591</strain>
    </source>
</reference>
<evidence type="ECO:0000256" key="2">
    <source>
        <dbReference type="SAM" id="MobiDB-lite"/>
    </source>
</evidence>
<keyword evidence="6" id="KW-1185">Reference proteome</keyword>
<feature type="chain" id="PRO_5047126855" evidence="3">
    <location>
        <begin position="23"/>
        <end position="400"/>
    </location>
</feature>
<evidence type="ECO:0000313" key="6">
    <source>
        <dbReference type="Proteomes" id="UP001501475"/>
    </source>
</evidence>
<name>A0ABP4WR11_9MICO</name>
<keyword evidence="3" id="KW-0732">Signal</keyword>
<evidence type="ECO:0000313" key="5">
    <source>
        <dbReference type="EMBL" id="GAA1760803.1"/>
    </source>
</evidence>
<proteinExistence type="inferred from homology"/>